<dbReference type="PROSITE" id="PS50005">
    <property type="entry name" value="TPR"/>
    <property type="match status" value="2"/>
</dbReference>
<keyword evidence="3" id="KW-0378">Hydrolase</keyword>
<dbReference type="Gene3D" id="1.25.40.10">
    <property type="entry name" value="Tetratricopeptide repeat domain"/>
    <property type="match status" value="2"/>
</dbReference>
<keyword evidence="1" id="KW-0808">Transferase</keyword>
<dbReference type="GO" id="GO:0008233">
    <property type="term" value="F:peptidase activity"/>
    <property type="evidence" value="ECO:0007669"/>
    <property type="project" value="UniProtKB-KW"/>
</dbReference>
<feature type="repeat" description="TPR" evidence="2">
    <location>
        <begin position="78"/>
        <end position="111"/>
    </location>
</feature>
<proteinExistence type="predicted"/>
<sequence>MSAAPEPTASLDIALAHAARLLDTDPSLAAAQAEEILRTVPGHPTAQLVLGAAHSARGDAIAALEVLEPLAAAQPASARTQLELGIALGRVGRGDEALAALRRAVAIKPDLPTAWLALGDHLTAAGDSDGAEAAYGQHLRYASRDPALLQAGAALHENRIPEAEALLRAHLRKLPNDVAALRMLAELAARLDRIGDAEQLLARCLELAPGFHAARQHYALVLHRGNKPEQALAELDALLKVAPDNPGYRNLKAVVLCRIGDYDQALGLYDDIVRRYPRQTKIWLSYGHALKTAGRQQEAIAAYRRCIALEPAFGDAWWSLANLKTFRFSEEDLDTMRQQLARPKLPDEHRLHLEFAIGKALEDAAQYEASFRHYERGNAVRHAQLGYSAEATSDKVRHIRSLYTRGFFGQRHGSGDGARDPIFIVGLPRSGSTLLEQILSSHNQVEGTTELPEVTTISRELRALAGKDAHGAAPYHDVLSTLDTDALRALGRRYLERTRIHRKTDAPLFIDKMPNNFMHVGLIHLMLPNAKIIDARRHPLACCFSNFKQHFARGQSFSYSLDDIGRFYRDYVELMAHFDTVLPGRVHRVIYERMVEDTDNEVRRLLDYCGLPFEAQCLRFFENERPVRTASSEQVRRPIFREGLDQWRHYEPWLEPLKAALGPLLDTYPEPPGA</sequence>
<gene>
    <name evidence="3" type="ORF">J2X06_000629</name>
</gene>
<dbReference type="Pfam" id="PF14559">
    <property type="entry name" value="TPR_19"/>
    <property type="match status" value="1"/>
</dbReference>
<evidence type="ECO:0000256" key="2">
    <source>
        <dbReference type="PROSITE-ProRule" id="PRU00339"/>
    </source>
</evidence>
<accession>A0ABU1W796</accession>
<dbReference type="EMBL" id="JAVDVY010000001">
    <property type="protein sequence ID" value="MDR7133445.1"/>
    <property type="molecule type" value="Genomic_DNA"/>
</dbReference>
<dbReference type="InterPro" id="IPR027417">
    <property type="entry name" value="P-loop_NTPase"/>
</dbReference>
<dbReference type="Pfam" id="PF13428">
    <property type="entry name" value="TPR_14"/>
    <property type="match status" value="1"/>
</dbReference>
<evidence type="ECO:0000313" key="4">
    <source>
        <dbReference type="Proteomes" id="UP001251524"/>
    </source>
</evidence>
<feature type="repeat" description="TPR" evidence="2">
    <location>
        <begin position="280"/>
        <end position="313"/>
    </location>
</feature>
<organism evidence="3 4">
    <name type="scientific">Lysobacter niastensis</name>
    <dbReference type="NCBI Taxonomy" id="380629"/>
    <lineage>
        <taxon>Bacteria</taxon>
        <taxon>Pseudomonadati</taxon>
        <taxon>Pseudomonadota</taxon>
        <taxon>Gammaproteobacteria</taxon>
        <taxon>Lysobacterales</taxon>
        <taxon>Lysobacteraceae</taxon>
        <taxon>Lysobacter</taxon>
    </lineage>
</organism>
<dbReference type="SUPFAM" id="SSF52540">
    <property type="entry name" value="P-loop containing nucleoside triphosphate hydrolases"/>
    <property type="match status" value="1"/>
</dbReference>
<dbReference type="InterPro" id="IPR019734">
    <property type="entry name" value="TPR_rpt"/>
</dbReference>
<dbReference type="RefSeq" id="WP_310058167.1">
    <property type="nucleotide sequence ID" value="NZ_JAVDVY010000001.1"/>
</dbReference>
<dbReference type="Gene3D" id="3.40.50.300">
    <property type="entry name" value="P-loop containing nucleotide triphosphate hydrolases"/>
    <property type="match status" value="1"/>
</dbReference>
<dbReference type="PANTHER" id="PTHR12788">
    <property type="entry name" value="PROTEIN-TYROSINE SULFOTRANSFERASE 2"/>
    <property type="match status" value="1"/>
</dbReference>
<dbReference type="InterPro" id="IPR026634">
    <property type="entry name" value="TPST-like"/>
</dbReference>
<evidence type="ECO:0000313" key="3">
    <source>
        <dbReference type="EMBL" id="MDR7133445.1"/>
    </source>
</evidence>
<dbReference type="GO" id="GO:0006508">
    <property type="term" value="P:proteolysis"/>
    <property type="evidence" value="ECO:0007669"/>
    <property type="project" value="UniProtKB-KW"/>
</dbReference>
<protein>
    <submittedName>
        <fullName evidence="3">Zn-dependent protease</fullName>
    </submittedName>
</protein>
<keyword evidence="2" id="KW-0802">TPR repeat</keyword>
<dbReference type="SMART" id="SM00028">
    <property type="entry name" value="TPR"/>
    <property type="match status" value="6"/>
</dbReference>
<reference evidence="3 4" key="1">
    <citation type="submission" date="2023-07" db="EMBL/GenBank/DDBJ databases">
        <title>Sorghum-associated microbial communities from plants grown in Nebraska, USA.</title>
        <authorList>
            <person name="Schachtman D."/>
        </authorList>
    </citation>
    <scope>NUCLEOTIDE SEQUENCE [LARGE SCALE GENOMIC DNA]</scope>
    <source>
        <strain evidence="3 4">BE198</strain>
    </source>
</reference>
<dbReference type="Proteomes" id="UP001251524">
    <property type="component" value="Unassembled WGS sequence"/>
</dbReference>
<name>A0ABU1W796_9GAMM</name>
<dbReference type="InterPro" id="IPR011990">
    <property type="entry name" value="TPR-like_helical_dom_sf"/>
</dbReference>
<dbReference type="Pfam" id="PF13432">
    <property type="entry name" value="TPR_16"/>
    <property type="match status" value="1"/>
</dbReference>
<dbReference type="Pfam" id="PF13469">
    <property type="entry name" value="Sulfotransfer_3"/>
    <property type="match status" value="1"/>
</dbReference>
<evidence type="ECO:0000256" key="1">
    <source>
        <dbReference type="ARBA" id="ARBA00022679"/>
    </source>
</evidence>
<keyword evidence="3" id="KW-0645">Protease</keyword>
<dbReference type="PANTHER" id="PTHR12788:SF10">
    <property type="entry name" value="PROTEIN-TYROSINE SULFOTRANSFERASE"/>
    <property type="match status" value="1"/>
</dbReference>
<keyword evidence="4" id="KW-1185">Reference proteome</keyword>
<dbReference type="SUPFAM" id="SSF48452">
    <property type="entry name" value="TPR-like"/>
    <property type="match status" value="2"/>
</dbReference>
<comment type="caution">
    <text evidence="3">The sequence shown here is derived from an EMBL/GenBank/DDBJ whole genome shotgun (WGS) entry which is preliminary data.</text>
</comment>